<evidence type="ECO:0000313" key="8">
    <source>
        <dbReference type="EMBL" id="KAF3853441.1"/>
    </source>
</evidence>
<evidence type="ECO:0000256" key="1">
    <source>
        <dbReference type="ARBA" id="ARBA00022723"/>
    </source>
</evidence>
<evidence type="ECO:0000256" key="6">
    <source>
        <dbReference type="SAM" id="MobiDB-lite"/>
    </source>
</evidence>
<organism evidence="8 9">
    <name type="scientific">Dissostichus mawsoni</name>
    <name type="common">Antarctic cod</name>
    <dbReference type="NCBI Taxonomy" id="36200"/>
    <lineage>
        <taxon>Eukaryota</taxon>
        <taxon>Metazoa</taxon>
        <taxon>Chordata</taxon>
        <taxon>Craniata</taxon>
        <taxon>Vertebrata</taxon>
        <taxon>Euteleostomi</taxon>
        <taxon>Actinopterygii</taxon>
        <taxon>Neopterygii</taxon>
        <taxon>Teleostei</taxon>
        <taxon>Neoteleostei</taxon>
        <taxon>Acanthomorphata</taxon>
        <taxon>Eupercaria</taxon>
        <taxon>Perciformes</taxon>
        <taxon>Notothenioidei</taxon>
        <taxon>Nototheniidae</taxon>
        <taxon>Dissostichus</taxon>
    </lineage>
</organism>
<feature type="region of interest" description="Disordered" evidence="6">
    <location>
        <begin position="35"/>
        <end position="114"/>
    </location>
</feature>
<feature type="compositionally biased region" description="Basic and acidic residues" evidence="6">
    <location>
        <begin position="95"/>
        <end position="114"/>
    </location>
</feature>
<dbReference type="PROSITE" id="PS00028">
    <property type="entry name" value="ZINC_FINGER_C2H2_1"/>
    <property type="match status" value="1"/>
</dbReference>
<keyword evidence="2" id="KW-0677">Repeat</keyword>
<proteinExistence type="predicted"/>
<dbReference type="AlphaFoldDB" id="A0A7J5YXA7"/>
<evidence type="ECO:0000313" key="9">
    <source>
        <dbReference type="Proteomes" id="UP000518266"/>
    </source>
</evidence>
<dbReference type="InterPro" id="IPR013087">
    <property type="entry name" value="Znf_C2H2_type"/>
</dbReference>
<evidence type="ECO:0000256" key="4">
    <source>
        <dbReference type="ARBA" id="ARBA00022833"/>
    </source>
</evidence>
<keyword evidence="4" id="KW-0862">Zinc</keyword>
<dbReference type="EMBL" id="JAAKFY010000008">
    <property type="protein sequence ID" value="KAF3853441.1"/>
    <property type="molecule type" value="Genomic_DNA"/>
</dbReference>
<sequence>MNVFLLQIHSQMRRHCCPECGKTFCQLAHLQSHMEVHSKPASSYQHHQGAQDPYQHSGEQPVDDWDSGIDQTTGIDGMLKPVPPPLSHIPESIADSEKSNETEEKSHDTRIQGG</sequence>
<dbReference type="Proteomes" id="UP000518266">
    <property type="component" value="Unassembled WGS sequence"/>
</dbReference>
<gene>
    <name evidence="8" type="ORF">F7725_014129</name>
</gene>
<evidence type="ECO:0000256" key="3">
    <source>
        <dbReference type="ARBA" id="ARBA00022771"/>
    </source>
</evidence>
<keyword evidence="3 5" id="KW-0863">Zinc-finger</keyword>
<reference evidence="8 9" key="1">
    <citation type="submission" date="2020-03" db="EMBL/GenBank/DDBJ databases">
        <title>Dissostichus mawsoni Genome sequencing and assembly.</title>
        <authorList>
            <person name="Park H."/>
        </authorList>
    </citation>
    <scope>NUCLEOTIDE SEQUENCE [LARGE SCALE GENOMIC DNA]</scope>
    <source>
        <strain evidence="8">DM0001</strain>
        <tissue evidence="8">Muscle</tissue>
    </source>
</reference>
<dbReference type="SUPFAM" id="SSF57667">
    <property type="entry name" value="beta-beta-alpha zinc fingers"/>
    <property type="match status" value="1"/>
</dbReference>
<dbReference type="OrthoDB" id="8117402at2759"/>
<protein>
    <recommendedName>
        <fullName evidence="7">C2H2-type domain-containing protein</fullName>
    </recommendedName>
</protein>
<name>A0A7J5YXA7_DISMA</name>
<comment type="caution">
    <text evidence="8">The sequence shown here is derived from an EMBL/GenBank/DDBJ whole genome shotgun (WGS) entry which is preliminary data.</text>
</comment>
<accession>A0A7J5YXA7</accession>
<dbReference type="FunFam" id="3.30.160.60:FF:000100">
    <property type="entry name" value="Zinc finger 45-like"/>
    <property type="match status" value="1"/>
</dbReference>
<keyword evidence="1" id="KW-0479">Metal-binding</keyword>
<evidence type="ECO:0000256" key="2">
    <source>
        <dbReference type="ARBA" id="ARBA00022737"/>
    </source>
</evidence>
<keyword evidence="9" id="KW-1185">Reference proteome</keyword>
<dbReference type="Gene3D" id="3.30.160.60">
    <property type="entry name" value="Classic Zinc Finger"/>
    <property type="match status" value="1"/>
</dbReference>
<feature type="domain" description="C2H2-type" evidence="7">
    <location>
        <begin position="15"/>
        <end position="42"/>
    </location>
</feature>
<dbReference type="InterPro" id="IPR036236">
    <property type="entry name" value="Znf_C2H2_sf"/>
</dbReference>
<dbReference type="GO" id="GO:0008270">
    <property type="term" value="F:zinc ion binding"/>
    <property type="evidence" value="ECO:0007669"/>
    <property type="project" value="UniProtKB-KW"/>
</dbReference>
<dbReference type="Pfam" id="PF00096">
    <property type="entry name" value="zf-C2H2"/>
    <property type="match status" value="1"/>
</dbReference>
<evidence type="ECO:0000256" key="5">
    <source>
        <dbReference type="PROSITE-ProRule" id="PRU00042"/>
    </source>
</evidence>
<dbReference type="PROSITE" id="PS50157">
    <property type="entry name" value="ZINC_FINGER_C2H2_2"/>
    <property type="match status" value="1"/>
</dbReference>
<evidence type="ECO:0000259" key="7">
    <source>
        <dbReference type="PROSITE" id="PS50157"/>
    </source>
</evidence>